<dbReference type="AlphaFoldDB" id="A0A937K3E5"/>
<dbReference type="Proteomes" id="UP000659388">
    <property type="component" value="Unassembled WGS sequence"/>
</dbReference>
<evidence type="ECO:0000313" key="1">
    <source>
        <dbReference type="EMBL" id="MBL3658887.1"/>
    </source>
</evidence>
<sequence>MKTLFFVIGLVVLSCGASSEVSEGSSETNVIKVCAKLHLQEIQGLWESYSYYLEHEGQKKDDHNNKYFKVIYENKFIDIIIKDSDSIILTKGAIGFSDTRPVNLSSFNDFQETGEFLIRKYEPFQMQQGSKIDTVNISKRHLVYFDTFEVLDDDLYYGANINDLNSLEKVSFAKSYSFPGEIFSFLKTKSKVGDVDYIKTFNIYNYSTKARVVSVKTYFHDEPSEDTKRRAYLLKGDIAYLEDEGGEWCKVYYDGKSSVTTGYVKRSDVEVIYPTQE</sequence>
<evidence type="ECO:0000313" key="2">
    <source>
        <dbReference type="Proteomes" id="UP000659388"/>
    </source>
</evidence>
<accession>A0A937K3E5</accession>
<evidence type="ECO:0008006" key="3">
    <source>
        <dbReference type="Google" id="ProtNLM"/>
    </source>
</evidence>
<keyword evidence="2" id="KW-1185">Reference proteome</keyword>
<name>A0A937K3E5_9BACT</name>
<dbReference type="EMBL" id="JAESIY010000019">
    <property type="protein sequence ID" value="MBL3658887.1"/>
    <property type="molecule type" value="Genomic_DNA"/>
</dbReference>
<dbReference type="PROSITE" id="PS51257">
    <property type="entry name" value="PROKAR_LIPOPROTEIN"/>
    <property type="match status" value="1"/>
</dbReference>
<dbReference type="RefSeq" id="WP_202246681.1">
    <property type="nucleotide sequence ID" value="NZ_JAESIY010000019.1"/>
</dbReference>
<gene>
    <name evidence="1" type="ORF">JL102_22250</name>
</gene>
<proteinExistence type="predicted"/>
<reference evidence="1" key="1">
    <citation type="submission" date="2021-01" db="EMBL/GenBank/DDBJ databases">
        <title>Fulvivirga kasyanovii gen. nov., sp nov., a novel member of the phylum Bacteroidetes isolated from seawater in a mussel farm.</title>
        <authorList>
            <person name="Zhao L.-H."/>
            <person name="Wang Z.-J."/>
        </authorList>
    </citation>
    <scope>NUCLEOTIDE SEQUENCE</scope>
    <source>
        <strain evidence="1">2943</strain>
    </source>
</reference>
<comment type="caution">
    <text evidence="1">The sequence shown here is derived from an EMBL/GenBank/DDBJ whole genome shotgun (WGS) entry which is preliminary data.</text>
</comment>
<organism evidence="1 2">
    <name type="scientific">Fulvivirga sediminis</name>
    <dbReference type="NCBI Taxonomy" id="2803949"/>
    <lineage>
        <taxon>Bacteria</taxon>
        <taxon>Pseudomonadati</taxon>
        <taxon>Bacteroidota</taxon>
        <taxon>Cytophagia</taxon>
        <taxon>Cytophagales</taxon>
        <taxon>Fulvivirgaceae</taxon>
        <taxon>Fulvivirga</taxon>
    </lineage>
</organism>
<protein>
    <recommendedName>
        <fullName evidence="3">SH3 domain-containing protein</fullName>
    </recommendedName>
</protein>